<comment type="similarity">
    <text evidence="2">Belongs to the oxygen-dependent FAD-linked oxidoreductase family.</text>
</comment>
<dbReference type="RefSeq" id="WP_084424289.1">
    <property type="nucleotide sequence ID" value="NZ_FWXV01000001.1"/>
</dbReference>
<gene>
    <name evidence="8" type="ORF">SAMN05661093_00365</name>
</gene>
<dbReference type="Gene3D" id="3.40.462.20">
    <property type="match status" value="1"/>
</dbReference>
<feature type="domain" description="FAD-binding PCMH-type" evidence="7">
    <location>
        <begin position="68"/>
        <end position="236"/>
    </location>
</feature>
<dbReference type="PROSITE" id="PS00862">
    <property type="entry name" value="OX2_COVAL_FAD"/>
    <property type="match status" value="1"/>
</dbReference>
<dbReference type="InterPro" id="IPR012951">
    <property type="entry name" value="BBE"/>
</dbReference>
<dbReference type="InterPro" id="IPR050416">
    <property type="entry name" value="FAD-linked_Oxidoreductase"/>
</dbReference>
<evidence type="ECO:0000256" key="3">
    <source>
        <dbReference type="ARBA" id="ARBA00022630"/>
    </source>
</evidence>
<dbReference type="InterPro" id="IPR016166">
    <property type="entry name" value="FAD-bd_PCMH"/>
</dbReference>
<keyword evidence="9" id="KW-1185">Reference proteome</keyword>
<dbReference type="AlphaFoldDB" id="A0A1Y5WUX7"/>
<evidence type="ECO:0000256" key="5">
    <source>
        <dbReference type="ARBA" id="ARBA00023002"/>
    </source>
</evidence>
<dbReference type="GO" id="GO:0016491">
    <property type="term" value="F:oxidoreductase activity"/>
    <property type="evidence" value="ECO:0007669"/>
    <property type="project" value="UniProtKB-KW"/>
</dbReference>
<dbReference type="PANTHER" id="PTHR42973">
    <property type="entry name" value="BINDING OXIDOREDUCTASE, PUTATIVE (AFU_ORTHOLOGUE AFUA_1G17690)-RELATED"/>
    <property type="match status" value="1"/>
</dbReference>
<evidence type="ECO:0000256" key="4">
    <source>
        <dbReference type="ARBA" id="ARBA00022827"/>
    </source>
</evidence>
<dbReference type="OrthoDB" id="9775082at2"/>
<keyword evidence="3" id="KW-0285">Flavoprotein</keyword>
<dbReference type="InterPro" id="IPR036318">
    <property type="entry name" value="FAD-bd_PCMH-like_sf"/>
</dbReference>
<dbReference type="InterPro" id="IPR016167">
    <property type="entry name" value="FAD-bd_PCMH_sub1"/>
</dbReference>
<dbReference type="InterPro" id="IPR006311">
    <property type="entry name" value="TAT_signal"/>
</dbReference>
<dbReference type="Gene3D" id="3.30.43.10">
    <property type="entry name" value="Uridine Diphospho-n-acetylenolpyruvylglucosamine Reductase, domain 2"/>
    <property type="match status" value="1"/>
</dbReference>
<dbReference type="PROSITE" id="PS51318">
    <property type="entry name" value="TAT"/>
    <property type="match status" value="1"/>
</dbReference>
<comment type="cofactor">
    <cofactor evidence="1">
        <name>FAD</name>
        <dbReference type="ChEBI" id="CHEBI:57692"/>
    </cofactor>
</comment>
<keyword evidence="5" id="KW-0560">Oxidoreductase</keyword>
<dbReference type="Proteomes" id="UP000192674">
    <property type="component" value="Unassembled WGS sequence"/>
</dbReference>
<evidence type="ECO:0000256" key="6">
    <source>
        <dbReference type="SAM" id="SignalP"/>
    </source>
</evidence>
<name>A0A1Y5WUX7_KIBAR</name>
<evidence type="ECO:0000313" key="8">
    <source>
        <dbReference type="EMBL" id="SMC52538.1"/>
    </source>
</evidence>
<feature type="chain" id="PRO_5012870658" evidence="6">
    <location>
        <begin position="28"/>
        <end position="482"/>
    </location>
</feature>
<dbReference type="GO" id="GO:0071949">
    <property type="term" value="F:FAD binding"/>
    <property type="evidence" value="ECO:0007669"/>
    <property type="project" value="InterPro"/>
</dbReference>
<protein>
    <submittedName>
        <fullName evidence="8">FAD/FMN-containing dehydrogenase</fullName>
    </submittedName>
</protein>
<feature type="signal peptide" evidence="6">
    <location>
        <begin position="1"/>
        <end position="27"/>
    </location>
</feature>
<dbReference type="Pfam" id="PF08031">
    <property type="entry name" value="BBE"/>
    <property type="match status" value="1"/>
</dbReference>
<dbReference type="InterPro" id="IPR006093">
    <property type="entry name" value="Oxy_OxRdtase_FAD_BS"/>
</dbReference>
<accession>A0A1Y5WUX7</accession>
<dbReference type="EMBL" id="FWXV01000001">
    <property type="protein sequence ID" value="SMC52538.1"/>
    <property type="molecule type" value="Genomic_DNA"/>
</dbReference>
<proteinExistence type="inferred from homology"/>
<dbReference type="Gene3D" id="3.30.465.10">
    <property type="match status" value="1"/>
</dbReference>
<evidence type="ECO:0000313" key="9">
    <source>
        <dbReference type="Proteomes" id="UP000192674"/>
    </source>
</evidence>
<keyword evidence="6" id="KW-0732">Signal</keyword>
<dbReference type="PANTHER" id="PTHR42973:SF39">
    <property type="entry name" value="FAD-BINDING PCMH-TYPE DOMAIN-CONTAINING PROTEIN"/>
    <property type="match status" value="1"/>
</dbReference>
<dbReference type="Pfam" id="PF01565">
    <property type="entry name" value="FAD_binding_4"/>
    <property type="match status" value="1"/>
</dbReference>
<evidence type="ECO:0000256" key="2">
    <source>
        <dbReference type="ARBA" id="ARBA00005466"/>
    </source>
</evidence>
<dbReference type="PROSITE" id="PS51387">
    <property type="entry name" value="FAD_PCMH"/>
    <property type="match status" value="1"/>
</dbReference>
<evidence type="ECO:0000256" key="1">
    <source>
        <dbReference type="ARBA" id="ARBA00001974"/>
    </source>
</evidence>
<dbReference type="InterPro" id="IPR016169">
    <property type="entry name" value="FAD-bd_PCMH_sub2"/>
</dbReference>
<reference evidence="8 9" key="1">
    <citation type="submission" date="2017-04" db="EMBL/GenBank/DDBJ databases">
        <authorList>
            <person name="Afonso C.L."/>
            <person name="Miller P.J."/>
            <person name="Scott M.A."/>
            <person name="Spackman E."/>
            <person name="Goraichik I."/>
            <person name="Dimitrov K.M."/>
            <person name="Suarez D.L."/>
            <person name="Swayne D.E."/>
        </authorList>
    </citation>
    <scope>NUCLEOTIDE SEQUENCE [LARGE SCALE GENOMIC DNA]</scope>
    <source>
        <strain evidence="8 9">DSM 43828</strain>
    </source>
</reference>
<dbReference type="SUPFAM" id="SSF56176">
    <property type="entry name" value="FAD-binding/transporter-associated domain-like"/>
    <property type="match status" value="1"/>
</dbReference>
<sequence length="482" mass="51150">MTLDRRRFLQTAGLGVVAATTSLPAFAAAHPKAEPDWAALRGKLSGQLFLPADSGYNDAKLGFFTMYDRHRPAAVARCTRQEDVQACIETAVTNAFPLAARSGGHSYAGYSTLDRGLVIDVSRMNSVEVRPDGTVVVGAGARLFDVYNAVAKAGRLLPGGTCPSVGIAGLTLGGGIGVIGRKYGLTCDRLTNARIVTPDGTIRDAASSPDLFWALRGGGGGNFGIVTSFTFQTAPSHDFTTFNLSFPSGASAAVVNAWQTWCQEVPDELWSQLSVSGNTQVEGTFAGPANQVQGLLDTFVRRVGSQPTSRDVRERSYFDAMVSFAHCEPSNGGCTPSWNGGGGGLGRGTYVATSRILTKQIADPQAFVRLLSSVPGMLTLLDSFGGAIARGDSAFSHRTAIASIQLIKWVNNGDEAGARAAVNPVRDELGRMFGESAYVNYIDPQMPNWANAYYGPNLSRLRAIAAKYDPGKVFRYGQSLHV</sequence>
<organism evidence="8 9">
    <name type="scientific">Kibdelosporangium aridum</name>
    <dbReference type="NCBI Taxonomy" id="2030"/>
    <lineage>
        <taxon>Bacteria</taxon>
        <taxon>Bacillati</taxon>
        <taxon>Actinomycetota</taxon>
        <taxon>Actinomycetes</taxon>
        <taxon>Pseudonocardiales</taxon>
        <taxon>Pseudonocardiaceae</taxon>
        <taxon>Kibdelosporangium</taxon>
    </lineage>
</organism>
<keyword evidence="4" id="KW-0274">FAD</keyword>
<dbReference type="InterPro" id="IPR006094">
    <property type="entry name" value="Oxid_FAD_bind_N"/>
</dbReference>
<evidence type="ECO:0000259" key="7">
    <source>
        <dbReference type="PROSITE" id="PS51387"/>
    </source>
</evidence>